<proteinExistence type="predicted"/>
<dbReference type="PROSITE" id="PS00198">
    <property type="entry name" value="4FE4S_FER_1"/>
    <property type="match status" value="4"/>
</dbReference>
<feature type="domain" description="4Fe-4S ferredoxin-type" evidence="1">
    <location>
        <begin position="155"/>
        <end position="184"/>
    </location>
</feature>
<feature type="domain" description="4Fe-4S ferredoxin-type" evidence="1">
    <location>
        <begin position="268"/>
        <end position="300"/>
    </location>
</feature>
<dbReference type="EMBL" id="QMRA01000054">
    <property type="protein sequence ID" value="RLE53728.1"/>
    <property type="molecule type" value="Genomic_DNA"/>
</dbReference>
<evidence type="ECO:0000313" key="3">
    <source>
        <dbReference type="Proteomes" id="UP000269499"/>
    </source>
</evidence>
<feature type="domain" description="4Fe-4S ferredoxin-type" evidence="1">
    <location>
        <begin position="107"/>
        <end position="136"/>
    </location>
</feature>
<evidence type="ECO:0000259" key="1">
    <source>
        <dbReference type="PROSITE" id="PS51379"/>
    </source>
</evidence>
<name>A0A497F448_9CREN</name>
<dbReference type="AlphaFoldDB" id="A0A497F448"/>
<feature type="domain" description="4Fe-4S ferredoxin-type" evidence="1">
    <location>
        <begin position="28"/>
        <end position="57"/>
    </location>
</feature>
<dbReference type="Pfam" id="PF12838">
    <property type="entry name" value="Fer4_7"/>
    <property type="match status" value="4"/>
</dbReference>
<dbReference type="Proteomes" id="UP000269499">
    <property type="component" value="Unassembled WGS sequence"/>
</dbReference>
<dbReference type="SUPFAM" id="SSF54862">
    <property type="entry name" value="4Fe-4S ferredoxins"/>
    <property type="match status" value="1"/>
</dbReference>
<dbReference type="InterPro" id="IPR052977">
    <property type="entry name" value="Polyferredoxin-like_ET"/>
</dbReference>
<accession>A0A497F448</accession>
<dbReference type="InterPro" id="IPR017900">
    <property type="entry name" value="4Fe4S_Fe_S_CS"/>
</dbReference>
<feature type="domain" description="4Fe-4S ferredoxin-type" evidence="1">
    <location>
        <begin position="193"/>
        <end position="222"/>
    </location>
</feature>
<dbReference type="PROSITE" id="PS51379">
    <property type="entry name" value="4FE4S_FER_2"/>
    <property type="match status" value="8"/>
</dbReference>
<dbReference type="PANTHER" id="PTHR43193">
    <property type="match status" value="1"/>
</dbReference>
<protein>
    <submittedName>
        <fullName evidence="2">Ferredoxin</fullName>
    </submittedName>
</protein>
<dbReference type="Gene3D" id="3.30.70.3270">
    <property type="match status" value="1"/>
</dbReference>
<feature type="domain" description="4Fe-4S ferredoxin-type" evidence="1">
    <location>
        <begin position="302"/>
        <end position="331"/>
    </location>
</feature>
<dbReference type="PANTHER" id="PTHR43193:SF2">
    <property type="entry name" value="POLYFERREDOXIN PROTEIN FWDF"/>
    <property type="match status" value="1"/>
</dbReference>
<dbReference type="InterPro" id="IPR017896">
    <property type="entry name" value="4Fe4S_Fe-S-bd"/>
</dbReference>
<feature type="domain" description="4Fe-4S ferredoxin-type" evidence="1">
    <location>
        <begin position="236"/>
        <end position="265"/>
    </location>
</feature>
<comment type="caution">
    <text evidence="2">The sequence shown here is derived from an EMBL/GenBank/DDBJ whole genome shotgun (WGS) entry which is preliminary data.</text>
</comment>
<feature type="domain" description="4Fe-4S ferredoxin-type" evidence="1">
    <location>
        <begin position="68"/>
        <end position="97"/>
    </location>
</feature>
<dbReference type="GO" id="GO:0016491">
    <property type="term" value="F:oxidoreductase activity"/>
    <property type="evidence" value="ECO:0007669"/>
    <property type="project" value="UniProtKB-ARBA"/>
</dbReference>
<dbReference type="CDD" id="cd10549">
    <property type="entry name" value="MtMvhB_like"/>
    <property type="match status" value="2"/>
</dbReference>
<gene>
    <name evidence="2" type="ORF">DRJ26_03005</name>
</gene>
<evidence type="ECO:0000313" key="2">
    <source>
        <dbReference type="EMBL" id="RLE53728.1"/>
    </source>
</evidence>
<reference evidence="2 3" key="1">
    <citation type="submission" date="2018-06" db="EMBL/GenBank/DDBJ databases">
        <title>Extensive metabolic versatility and redundancy in microbially diverse, dynamic hydrothermal sediments.</title>
        <authorList>
            <person name="Dombrowski N."/>
            <person name="Teske A."/>
            <person name="Baker B.J."/>
        </authorList>
    </citation>
    <scope>NUCLEOTIDE SEQUENCE [LARGE SCALE GENOMIC DNA]</scope>
    <source>
        <strain evidence="2">B20_G2</strain>
    </source>
</reference>
<sequence>MTSEKPSMQLISVDHLMEYEWKAEKLVKKLKFHQDRCIGCGLCVKVCPEEAIMLGPVKEVAAGEIEAPLIIIDETKCVVCPLCSAICPLNAITVEFKNKPEYLKAKGKIEVDQNKCLPCLLCEKICPRNAIKAEIRIPKKEELVEYETEEIWAEGAIKIDEEKCVYCGLCEILCDAIKIVWSEPKPPDYKPALTILLDEEKCDYCKLCEDICPVQAIKVECKASAPRKVLEVKIEGRLEIDENECIYCKLCEFKCPVEAIKVEKIFEGEVEMTNLEKCDPSGCKNCINICPANSIYVPKKEKGIKISDKSCIYCGACEEACPEQVLRIIRRSIRIEASDSLWDNPLRKYLLKVLEGYTPPQPEVYARPIRPVKKIIKIPASLAVPPKSPGFKTAKEIISKLADFLRERKIRFLLELGRIEKLREILTKD</sequence>
<dbReference type="Gene3D" id="3.30.70.20">
    <property type="match status" value="4"/>
</dbReference>
<organism evidence="2 3">
    <name type="scientific">Thermoproteota archaeon</name>
    <dbReference type="NCBI Taxonomy" id="2056631"/>
    <lineage>
        <taxon>Archaea</taxon>
        <taxon>Thermoproteota</taxon>
    </lineage>
</organism>